<dbReference type="PANTHER" id="PTHR43335">
    <property type="entry name" value="ABC TRANSPORTER, ATP-BINDING PROTEIN"/>
    <property type="match status" value="1"/>
</dbReference>
<dbReference type="EMBL" id="CP072110">
    <property type="protein sequence ID" value="QTH64949.1"/>
    <property type="molecule type" value="Genomic_DNA"/>
</dbReference>
<dbReference type="PROSITE" id="PS50893">
    <property type="entry name" value="ABC_TRANSPORTER_2"/>
    <property type="match status" value="1"/>
</dbReference>
<accession>A0A975HL38</accession>
<dbReference type="SMART" id="SM00382">
    <property type="entry name" value="AAA"/>
    <property type="match status" value="1"/>
</dbReference>
<proteinExistence type="inferred from homology"/>
<dbReference type="Pfam" id="PF00005">
    <property type="entry name" value="ABC_tran"/>
    <property type="match status" value="1"/>
</dbReference>
<evidence type="ECO:0000256" key="4">
    <source>
        <dbReference type="ARBA" id="ARBA00022840"/>
    </source>
</evidence>
<sequence>MIHISNLTKTYPDGTQALKGINLDLPTGMVGLLGPNGAGKSSLMRTIVGLQQADKGQIRLTLPGSDANAVIDVLKDPHAIRQTLGYLPQYFGVYPNMSCVALLKHMAVLKGLSKKQQAEQIPKLLELTNLSAFANKSVNRFSGGMKQRFGIAQALLGDPKVVIMDEPTAGLDPEERERLHDMLISISKDKLILLSTHIVEDVENLCHYTALLFNGEIKAADSVANLVNTMSGKIWTMPMSDIQTPTLVNQNDTEECQFKMYQLNKSFRFGEPVFRVFSDSQPHKLAQPIQATLQDFYFYTRAQSEEQAPKTQAELSKDTSVRMNGGALK</sequence>
<gene>
    <name evidence="7" type="ORF">J1N51_05735</name>
</gene>
<dbReference type="GO" id="GO:0016887">
    <property type="term" value="F:ATP hydrolysis activity"/>
    <property type="evidence" value="ECO:0007669"/>
    <property type="project" value="InterPro"/>
</dbReference>
<dbReference type="CDD" id="cd03264">
    <property type="entry name" value="ABC_drug_resistance_like"/>
    <property type="match status" value="1"/>
</dbReference>
<name>A0A975HL38_9GAMM</name>
<feature type="region of interest" description="Disordered" evidence="5">
    <location>
        <begin position="308"/>
        <end position="329"/>
    </location>
</feature>
<dbReference type="InterPro" id="IPR003439">
    <property type="entry name" value="ABC_transporter-like_ATP-bd"/>
</dbReference>
<dbReference type="GO" id="GO:0005524">
    <property type="term" value="F:ATP binding"/>
    <property type="evidence" value="ECO:0007669"/>
    <property type="project" value="UniProtKB-KW"/>
</dbReference>
<dbReference type="RefSeq" id="WP_208832984.1">
    <property type="nucleotide sequence ID" value="NZ_CP072110.1"/>
</dbReference>
<dbReference type="InterPro" id="IPR003593">
    <property type="entry name" value="AAA+_ATPase"/>
</dbReference>
<dbReference type="KEGG" id="psym:J1N51_05735"/>
<dbReference type="AlphaFoldDB" id="A0A975HL38"/>
<keyword evidence="4 7" id="KW-0067">ATP-binding</keyword>
<keyword evidence="2" id="KW-0813">Transport</keyword>
<dbReference type="PANTHER" id="PTHR43335:SF2">
    <property type="entry name" value="ABC TRANSPORTER, ATP-BINDING PROTEIN"/>
    <property type="match status" value="1"/>
</dbReference>
<organism evidence="7 8">
    <name type="scientific">Psychrosphaera ytuae</name>
    <dbReference type="NCBI Taxonomy" id="2820710"/>
    <lineage>
        <taxon>Bacteria</taxon>
        <taxon>Pseudomonadati</taxon>
        <taxon>Pseudomonadota</taxon>
        <taxon>Gammaproteobacteria</taxon>
        <taxon>Alteromonadales</taxon>
        <taxon>Pseudoalteromonadaceae</taxon>
        <taxon>Psychrosphaera</taxon>
    </lineage>
</organism>
<dbReference type="InterPro" id="IPR017871">
    <property type="entry name" value="ABC_transporter-like_CS"/>
</dbReference>
<evidence type="ECO:0000256" key="3">
    <source>
        <dbReference type="ARBA" id="ARBA00022741"/>
    </source>
</evidence>
<evidence type="ECO:0000256" key="2">
    <source>
        <dbReference type="ARBA" id="ARBA00022448"/>
    </source>
</evidence>
<dbReference type="SUPFAM" id="SSF52540">
    <property type="entry name" value="P-loop containing nucleoside triphosphate hydrolases"/>
    <property type="match status" value="1"/>
</dbReference>
<evidence type="ECO:0000256" key="5">
    <source>
        <dbReference type="SAM" id="MobiDB-lite"/>
    </source>
</evidence>
<feature type="domain" description="ABC transporter" evidence="6">
    <location>
        <begin position="2"/>
        <end position="239"/>
    </location>
</feature>
<comment type="similarity">
    <text evidence="1">Belongs to the ABC transporter superfamily.</text>
</comment>
<dbReference type="Proteomes" id="UP000682739">
    <property type="component" value="Chromosome"/>
</dbReference>
<evidence type="ECO:0000313" key="7">
    <source>
        <dbReference type="EMBL" id="QTH64949.1"/>
    </source>
</evidence>
<evidence type="ECO:0000313" key="8">
    <source>
        <dbReference type="Proteomes" id="UP000682739"/>
    </source>
</evidence>
<dbReference type="PROSITE" id="PS00211">
    <property type="entry name" value="ABC_TRANSPORTER_1"/>
    <property type="match status" value="1"/>
</dbReference>
<reference evidence="7" key="1">
    <citation type="submission" date="2021-03" db="EMBL/GenBank/DDBJ databases">
        <title>Description of Psychrosphaera ytuae sp. nov. isolated from deep sea sediment of South China Sea.</title>
        <authorList>
            <person name="Zhang J."/>
            <person name="Xu X.-D."/>
        </authorList>
    </citation>
    <scope>NUCLEOTIDE SEQUENCE</scope>
    <source>
        <strain evidence="7">MTZ26</strain>
    </source>
</reference>
<dbReference type="InterPro" id="IPR027417">
    <property type="entry name" value="P-loop_NTPase"/>
</dbReference>
<evidence type="ECO:0000256" key="1">
    <source>
        <dbReference type="ARBA" id="ARBA00005417"/>
    </source>
</evidence>
<protein>
    <submittedName>
        <fullName evidence="7">ABC transporter ATP-binding protein</fullName>
    </submittedName>
</protein>
<evidence type="ECO:0000259" key="6">
    <source>
        <dbReference type="PROSITE" id="PS50893"/>
    </source>
</evidence>
<dbReference type="Gene3D" id="3.40.50.300">
    <property type="entry name" value="P-loop containing nucleotide triphosphate hydrolases"/>
    <property type="match status" value="1"/>
</dbReference>
<keyword evidence="3" id="KW-0547">Nucleotide-binding</keyword>
<keyword evidence="8" id="KW-1185">Reference proteome</keyword>